<proteinExistence type="inferred from homology"/>
<dbReference type="Proteomes" id="UP000184693">
    <property type="component" value="Unassembled WGS sequence"/>
</dbReference>
<name>A0A1N6GJS2_9BURK</name>
<evidence type="ECO:0000313" key="3">
    <source>
        <dbReference type="EMBL" id="SIO07766.1"/>
    </source>
</evidence>
<gene>
    <name evidence="3" type="ORF">SAMN05444168_2459</name>
</gene>
<feature type="region of interest" description="Disordered" evidence="2">
    <location>
        <begin position="1"/>
        <end position="24"/>
    </location>
</feature>
<sequence length="294" mass="32096">MGWLTSLFGSSNSSNTPRGPAPDFFDADGVPNMVHQRLADSKSGTLPWVSTLTAPEMALARSHGLRMLAPIAATCWMHYGFSWTEGHAQGWRTAIKRLQAEAVALGANAVIDVRMVTVDLYLENSMDYSLVGTAVRIEGLSPSTEPVISTVPALEFMQLLEAGIIPVGLAVGARFEWSNGPLDTGGGWWGNQPLLQTTAFWERIRRHAHADFRADAARQGSGVLAQLQFSQLIRLESESRSNPLLGRHIVMGTVVDCPRGVPVPHEIEFVLDLSDKRDNLRSTSEHHNAYSDGI</sequence>
<evidence type="ECO:0000256" key="1">
    <source>
        <dbReference type="ARBA" id="ARBA00010751"/>
    </source>
</evidence>
<feature type="compositionally biased region" description="Polar residues" evidence="2">
    <location>
        <begin position="7"/>
        <end position="17"/>
    </location>
</feature>
<dbReference type="InterPro" id="IPR035439">
    <property type="entry name" value="UPF0145_dom_sf"/>
</dbReference>
<evidence type="ECO:0000313" key="4">
    <source>
        <dbReference type="Proteomes" id="UP000184693"/>
    </source>
</evidence>
<dbReference type="Pfam" id="PF01906">
    <property type="entry name" value="YbjQ_1"/>
    <property type="match status" value="1"/>
</dbReference>
<protein>
    <submittedName>
        <fullName evidence="3">Putative heavy-metal-binding</fullName>
    </submittedName>
</protein>
<dbReference type="Gene3D" id="3.30.110.70">
    <property type="entry name" value="Hypothetical protein apc22750. Chain B"/>
    <property type="match status" value="1"/>
</dbReference>
<dbReference type="EMBL" id="FSRM01000001">
    <property type="protein sequence ID" value="SIO07766.1"/>
    <property type="molecule type" value="Genomic_DNA"/>
</dbReference>
<comment type="similarity">
    <text evidence="1">Belongs to the UPF0145 family.</text>
</comment>
<evidence type="ECO:0000256" key="2">
    <source>
        <dbReference type="SAM" id="MobiDB-lite"/>
    </source>
</evidence>
<dbReference type="InterPro" id="IPR002765">
    <property type="entry name" value="UPF0145_YbjQ-like"/>
</dbReference>
<dbReference type="AlphaFoldDB" id="A0A1N6GJS2"/>
<dbReference type="RefSeq" id="WP_074264488.1">
    <property type="nucleotide sequence ID" value="NZ_FSRM01000001.1"/>
</dbReference>
<accession>A0A1N6GJS2</accession>
<dbReference type="SUPFAM" id="SSF117782">
    <property type="entry name" value="YbjQ-like"/>
    <property type="match status" value="1"/>
</dbReference>
<organism evidence="3 4">
    <name type="scientific">Paraburkholderia phenazinium</name>
    <dbReference type="NCBI Taxonomy" id="60549"/>
    <lineage>
        <taxon>Bacteria</taxon>
        <taxon>Pseudomonadati</taxon>
        <taxon>Pseudomonadota</taxon>
        <taxon>Betaproteobacteria</taxon>
        <taxon>Burkholderiales</taxon>
        <taxon>Burkholderiaceae</taxon>
        <taxon>Paraburkholderia</taxon>
    </lineage>
</organism>
<reference evidence="3 4" key="1">
    <citation type="submission" date="2016-11" db="EMBL/GenBank/DDBJ databases">
        <authorList>
            <person name="Jaros S."/>
            <person name="Januszkiewicz K."/>
            <person name="Wedrychowicz H."/>
        </authorList>
    </citation>
    <scope>NUCLEOTIDE SEQUENCE [LARGE SCALE GENOMIC DNA]</scope>
    <source>
        <strain evidence="3 4">GAS86</strain>
    </source>
</reference>